<dbReference type="EMBL" id="MU839842">
    <property type="protein sequence ID" value="KAK1751437.1"/>
    <property type="molecule type" value="Genomic_DNA"/>
</dbReference>
<organism evidence="3 4">
    <name type="scientific">Echria macrotheca</name>
    <dbReference type="NCBI Taxonomy" id="438768"/>
    <lineage>
        <taxon>Eukaryota</taxon>
        <taxon>Fungi</taxon>
        <taxon>Dikarya</taxon>
        <taxon>Ascomycota</taxon>
        <taxon>Pezizomycotina</taxon>
        <taxon>Sordariomycetes</taxon>
        <taxon>Sordariomycetidae</taxon>
        <taxon>Sordariales</taxon>
        <taxon>Schizotheciaceae</taxon>
        <taxon>Echria</taxon>
    </lineage>
</organism>
<dbReference type="CDD" id="cd03444">
    <property type="entry name" value="Thioesterase_II_repeat1"/>
    <property type="match status" value="1"/>
</dbReference>
<comment type="caution">
    <text evidence="3">The sequence shown here is derived from an EMBL/GenBank/DDBJ whole genome shotgun (WGS) entry which is preliminary data.</text>
</comment>
<dbReference type="GO" id="GO:0047617">
    <property type="term" value="F:fatty acyl-CoA hydrolase activity"/>
    <property type="evidence" value="ECO:0007669"/>
    <property type="project" value="InterPro"/>
</dbReference>
<accession>A0AAJ0F2R8</accession>
<dbReference type="GO" id="GO:0009062">
    <property type="term" value="P:fatty acid catabolic process"/>
    <property type="evidence" value="ECO:0007669"/>
    <property type="project" value="TreeGrafter"/>
</dbReference>
<dbReference type="InterPro" id="IPR029069">
    <property type="entry name" value="HotDog_dom_sf"/>
</dbReference>
<reference evidence="3" key="1">
    <citation type="submission" date="2023-06" db="EMBL/GenBank/DDBJ databases">
        <title>Genome-scale phylogeny and comparative genomics of the fungal order Sordariales.</title>
        <authorList>
            <consortium name="Lawrence Berkeley National Laboratory"/>
            <person name="Hensen N."/>
            <person name="Bonometti L."/>
            <person name="Westerberg I."/>
            <person name="Brannstrom I.O."/>
            <person name="Guillou S."/>
            <person name="Cros-Aarteil S."/>
            <person name="Calhoun S."/>
            <person name="Haridas S."/>
            <person name="Kuo A."/>
            <person name="Mondo S."/>
            <person name="Pangilinan J."/>
            <person name="Riley R."/>
            <person name="Labutti K."/>
            <person name="Andreopoulos B."/>
            <person name="Lipzen A."/>
            <person name="Chen C."/>
            <person name="Yanf M."/>
            <person name="Daum C."/>
            <person name="Ng V."/>
            <person name="Clum A."/>
            <person name="Steindorff A."/>
            <person name="Ohm R."/>
            <person name="Martin F."/>
            <person name="Silar P."/>
            <person name="Natvig D."/>
            <person name="Lalanne C."/>
            <person name="Gautier V."/>
            <person name="Ament-Velasquez S.L."/>
            <person name="Kruys A."/>
            <person name="Hutchinson M.I."/>
            <person name="Powell A.J."/>
            <person name="Barry K."/>
            <person name="Miller A.N."/>
            <person name="Grigoriev I.V."/>
            <person name="Debuchy R."/>
            <person name="Gladieux P."/>
            <person name="Thoren M.H."/>
            <person name="Johannesson H."/>
        </authorList>
    </citation>
    <scope>NUCLEOTIDE SEQUENCE</scope>
    <source>
        <strain evidence="3">PSN4</strain>
    </source>
</reference>
<evidence type="ECO:0000259" key="2">
    <source>
        <dbReference type="Pfam" id="PF20789"/>
    </source>
</evidence>
<name>A0AAJ0F2R8_9PEZI</name>
<dbReference type="Pfam" id="PF20789">
    <property type="entry name" value="4HBT_3C"/>
    <property type="match status" value="1"/>
</dbReference>
<dbReference type="Proteomes" id="UP001239445">
    <property type="component" value="Unassembled WGS sequence"/>
</dbReference>
<dbReference type="GO" id="GO:0005782">
    <property type="term" value="C:peroxisomal matrix"/>
    <property type="evidence" value="ECO:0007669"/>
    <property type="project" value="UniProtKB-SubCell"/>
</dbReference>
<dbReference type="PANTHER" id="PTHR11066">
    <property type="entry name" value="ACYL-COA THIOESTERASE"/>
    <property type="match status" value="1"/>
</dbReference>
<feature type="domain" description="Acyl-CoA thioesterase-like C-terminal" evidence="2">
    <location>
        <begin position="261"/>
        <end position="351"/>
    </location>
</feature>
<sequence>MAEDKRLTFQETFHLIKLPADPSRNVDRYMSTRAAYVPGVEIFSSMAVPNKAAFGGVVYGQAALATCRAMREIEDKKKIKPSERLGLHTIHGYFTAVGMGDRPFIHEVAPTAVTRAFTTMSVTAFQPSTPSSNPEKDHFPIEDASLPPGPTSFTAMCSFKASEPHSKGVSIQEPPPQIRFASILNSRPPQDWPPSPIIDIEGYMDLDGADQVGQFPVVDMKKVDMRAFNKDKPVHERVELVLYRLLRPLPADGTDGYDANAHVVAHAFTADRNGLLTAGNHLGFGHSFGRAATLSYSFVMHVNADEAVIREDEWWIQEMTFPRAGAGRGIVESKIWSPDGVHVATEYQDGLIRGYEERKRGKL</sequence>
<dbReference type="PANTHER" id="PTHR11066:SF64">
    <property type="entry name" value="ACYL-COA THIOESTERASE (AFU_ORTHOLOGUE AFUA_1G12060)"/>
    <property type="match status" value="1"/>
</dbReference>
<dbReference type="SUPFAM" id="SSF54637">
    <property type="entry name" value="Thioesterase/thiol ester dehydrase-isomerase"/>
    <property type="match status" value="2"/>
</dbReference>
<dbReference type="AlphaFoldDB" id="A0AAJ0F2R8"/>
<dbReference type="InterPro" id="IPR003703">
    <property type="entry name" value="Acyl_CoA_thio"/>
</dbReference>
<gene>
    <name evidence="3" type="ORF">QBC47DRAFT_391801</name>
</gene>
<comment type="similarity">
    <text evidence="1">Belongs to the C/M/P thioester hydrolase family.</text>
</comment>
<evidence type="ECO:0000256" key="1">
    <source>
        <dbReference type="ARBA" id="ARBA00006538"/>
    </source>
</evidence>
<keyword evidence="4" id="KW-1185">Reference proteome</keyword>
<dbReference type="InterPro" id="IPR042171">
    <property type="entry name" value="Acyl-CoA_hotdog"/>
</dbReference>
<dbReference type="GO" id="GO:0006637">
    <property type="term" value="P:acyl-CoA metabolic process"/>
    <property type="evidence" value="ECO:0007669"/>
    <property type="project" value="InterPro"/>
</dbReference>
<evidence type="ECO:0000313" key="3">
    <source>
        <dbReference type="EMBL" id="KAK1751437.1"/>
    </source>
</evidence>
<evidence type="ECO:0000313" key="4">
    <source>
        <dbReference type="Proteomes" id="UP001239445"/>
    </source>
</evidence>
<protein>
    <submittedName>
        <fullName evidence="3">Thioesterase-like superfamily-domain-containing protein</fullName>
    </submittedName>
</protein>
<dbReference type="Gene3D" id="2.40.160.210">
    <property type="entry name" value="Acyl-CoA thioesterase, double hotdog domain"/>
    <property type="match status" value="1"/>
</dbReference>
<proteinExistence type="inferred from homology"/>
<dbReference type="InterPro" id="IPR049450">
    <property type="entry name" value="ACOT8-like_C"/>
</dbReference>